<name>A0A1M6JKN8_9CLOT</name>
<dbReference type="Gene3D" id="1.10.10.60">
    <property type="entry name" value="Homeodomain-like"/>
    <property type="match status" value="1"/>
</dbReference>
<keyword evidence="5" id="KW-1185">Reference proteome</keyword>
<protein>
    <submittedName>
        <fullName evidence="4">Transcriptional regulator, TetR family</fullName>
    </submittedName>
</protein>
<dbReference type="PRINTS" id="PR00455">
    <property type="entry name" value="HTHTETR"/>
</dbReference>
<dbReference type="PANTHER" id="PTHR43479:SF11">
    <property type="entry name" value="ACREF_ENVCD OPERON REPRESSOR-RELATED"/>
    <property type="match status" value="1"/>
</dbReference>
<dbReference type="InterPro" id="IPR023772">
    <property type="entry name" value="DNA-bd_HTH_TetR-type_CS"/>
</dbReference>
<proteinExistence type="predicted"/>
<feature type="DNA-binding region" description="H-T-H motif" evidence="2">
    <location>
        <begin position="57"/>
        <end position="76"/>
    </location>
</feature>
<dbReference type="SUPFAM" id="SSF46689">
    <property type="entry name" value="Homeodomain-like"/>
    <property type="match status" value="1"/>
</dbReference>
<dbReference type="PANTHER" id="PTHR43479">
    <property type="entry name" value="ACREF/ENVCD OPERON REPRESSOR-RELATED"/>
    <property type="match status" value="1"/>
</dbReference>
<organism evidence="4 5">
    <name type="scientific">Clostridium amylolyticum</name>
    <dbReference type="NCBI Taxonomy" id="1121298"/>
    <lineage>
        <taxon>Bacteria</taxon>
        <taxon>Bacillati</taxon>
        <taxon>Bacillota</taxon>
        <taxon>Clostridia</taxon>
        <taxon>Eubacteriales</taxon>
        <taxon>Clostridiaceae</taxon>
        <taxon>Clostridium</taxon>
    </lineage>
</organism>
<dbReference type="SUPFAM" id="SSF48498">
    <property type="entry name" value="Tetracyclin repressor-like, C-terminal domain"/>
    <property type="match status" value="1"/>
</dbReference>
<dbReference type="EMBL" id="FQZO01000005">
    <property type="protein sequence ID" value="SHJ47192.1"/>
    <property type="molecule type" value="Genomic_DNA"/>
</dbReference>
<gene>
    <name evidence="4" type="ORF">SAMN05444401_3136</name>
</gene>
<reference evidence="4 5" key="1">
    <citation type="submission" date="2016-11" db="EMBL/GenBank/DDBJ databases">
        <authorList>
            <person name="Jaros S."/>
            <person name="Januszkiewicz K."/>
            <person name="Wedrychowicz H."/>
        </authorList>
    </citation>
    <scope>NUCLEOTIDE SEQUENCE [LARGE SCALE GENOMIC DNA]</scope>
    <source>
        <strain evidence="4 5">DSM 21864</strain>
    </source>
</reference>
<dbReference type="STRING" id="1121298.SAMN05444401_3136"/>
<feature type="domain" description="HTH tetR-type" evidence="3">
    <location>
        <begin position="34"/>
        <end position="94"/>
    </location>
</feature>
<dbReference type="InterPro" id="IPR001647">
    <property type="entry name" value="HTH_TetR"/>
</dbReference>
<dbReference type="AlphaFoldDB" id="A0A1M6JKN8"/>
<evidence type="ECO:0000256" key="1">
    <source>
        <dbReference type="ARBA" id="ARBA00023125"/>
    </source>
</evidence>
<evidence type="ECO:0000313" key="4">
    <source>
        <dbReference type="EMBL" id="SHJ47192.1"/>
    </source>
</evidence>
<dbReference type="PROSITE" id="PS01081">
    <property type="entry name" value="HTH_TETR_1"/>
    <property type="match status" value="1"/>
</dbReference>
<evidence type="ECO:0000256" key="2">
    <source>
        <dbReference type="PROSITE-ProRule" id="PRU00335"/>
    </source>
</evidence>
<evidence type="ECO:0000313" key="5">
    <source>
        <dbReference type="Proteomes" id="UP000184080"/>
    </source>
</evidence>
<dbReference type="Pfam" id="PF00440">
    <property type="entry name" value="TetR_N"/>
    <property type="match status" value="1"/>
</dbReference>
<dbReference type="InterPro" id="IPR036271">
    <property type="entry name" value="Tet_transcr_reg_TetR-rel_C_sf"/>
</dbReference>
<dbReference type="Gene3D" id="1.10.357.10">
    <property type="entry name" value="Tetracycline Repressor, domain 2"/>
    <property type="match status" value="1"/>
</dbReference>
<keyword evidence="1 2" id="KW-0238">DNA-binding</keyword>
<dbReference type="Proteomes" id="UP000184080">
    <property type="component" value="Unassembled WGS sequence"/>
</dbReference>
<dbReference type="GO" id="GO:0003677">
    <property type="term" value="F:DNA binding"/>
    <property type="evidence" value="ECO:0007669"/>
    <property type="project" value="UniProtKB-UniRule"/>
</dbReference>
<dbReference type="InterPro" id="IPR009057">
    <property type="entry name" value="Homeodomain-like_sf"/>
</dbReference>
<dbReference type="InterPro" id="IPR050624">
    <property type="entry name" value="HTH-type_Tx_Regulator"/>
</dbReference>
<dbReference type="PROSITE" id="PS50977">
    <property type="entry name" value="HTH_TETR_2"/>
    <property type="match status" value="1"/>
</dbReference>
<evidence type="ECO:0000259" key="3">
    <source>
        <dbReference type="PROSITE" id="PS50977"/>
    </source>
</evidence>
<sequence length="237" mass="27961">MVYNYIDFIVNQIRNIFKKPEVLLLTEAFKKLSEEKQELILKVCIEEFAKNGYDHTSTDVLTSKAGISKGILFHYFKSKKNLYLYIVKTITELLVKIMLEEAEKVTSQDFFERIKAMTIIKQKLAILYPKESELIVKTFINPPVKLQKEINEIYIEILSFSQGIYDKYLFSYMKESRLKLGVSKERAIEFSMILLEGYSNKIMLNYKGKEMDLINNTEPIFKELDEYIEIIKYGIYK</sequence>
<accession>A0A1M6JKN8</accession>